<organism evidence="8 9">
    <name type="scientific">Halobacillus aidingensis</name>
    <dbReference type="NCBI Taxonomy" id="240303"/>
    <lineage>
        <taxon>Bacteria</taxon>
        <taxon>Bacillati</taxon>
        <taxon>Bacillota</taxon>
        <taxon>Bacilli</taxon>
        <taxon>Bacillales</taxon>
        <taxon>Bacillaceae</taxon>
        <taxon>Halobacillus</taxon>
    </lineage>
</organism>
<proteinExistence type="inferred from homology"/>
<evidence type="ECO:0000256" key="4">
    <source>
        <dbReference type="ARBA" id="ARBA00021948"/>
    </source>
</evidence>
<dbReference type="RefSeq" id="WP_089653306.1">
    <property type="nucleotide sequence ID" value="NZ_FNIZ01000015.1"/>
</dbReference>
<sequence length="247" mass="26869">MGEVQVIFKKEDIQPEELKGKVVVVFDVLFATSTITAAIADGAASVIPVFSVDEARKKAEQFKDPFVMAGEDKGRRIDGFEPPLRTYLKSIIQNKHLILSTTNGTVALHQSRLASSLYASSLLNNPAMAVHMAEHHKEEDVVLVCAGSSGKFTVEDFYGVGSLVYHMQKKGKWGLSDAAVTALGFYRGSGAPRELLMNCRIGRLLVNAGLDPKEIDFVAEEGLFESILTYDRESGQIKEGKNATSSA</sequence>
<dbReference type="Pfam" id="PF04029">
    <property type="entry name" value="2-ph_phosp"/>
    <property type="match status" value="1"/>
</dbReference>
<dbReference type="InterPro" id="IPR036702">
    <property type="entry name" value="ComB-like_sf"/>
</dbReference>
<evidence type="ECO:0000256" key="2">
    <source>
        <dbReference type="ARBA" id="ARBA00009997"/>
    </source>
</evidence>
<protein>
    <recommendedName>
        <fullName evidence="4">Probable 2-phosphosulfolactate phosphatase</fullName>
        <ecNumber evidence="3">3.1.3.71</ecNumber>
    </recommendedName>
</protein>
<keyword evidence="9" id="KW-1185">Reference proteome</keyword>
<evidence type="ECO:0000256" key="1">
    <source>
        <dbReference type="ARBA" id="ARBA00001946"/>
    </source>
</evidence>
<accession>A0A1H0RE06</accession>
<dbReference type="AlphaFoldDB" id="A0A1H0RE06"/>
<dbReference type="OrthoDB" id="4913at2"/>
<evidence type="ECO:0000313" key="8">
    <source>
        <dbReference type="EMBL" id="SDP27661.1"/>
    </source>
</evidence>
<dbReference type="STRING" id="240303.SAMN05421677_11514"/>
<reference evidence="9" key="1">
    <citation type="submission" date="2016-10" db="EMBL/GenBank/DDBJ databases">
        <authorList>
            <person name="Varghese N."/>
            <person name="Submissions S."/>
        </authorList>
    </citation>
    <scope>NUCLEOTIDE SEQUENCE [LARGE SCALE GENOMIC DNA]</scope>
    <source>
        <strain evidence="9">CGMCC 1.3703</strain>
    </source>
</reference>
<evidence type="ECO:0000313" key="9">
    <source>
        <dbReference type="Proteomes" id="UP000198860"/>
    </source>
</evidence>
<dbReference type="Gene3D" id="3.90.1560.10">
    <property type="entry name" value="ComB-like"/>
    <property type="match status" value="1"/>
</dbReference>
<dbReference type="GO" id="GO:0000287">
    <property type="term" value="F:magnesium ion binding"/>
    <property type="evidence" value="ECO:0007669"/>
    <property type="project" value="InterPro"/>
</dbReference>
<evidence type="ECO:0000256" key="6">
    <source>
        <dbReference type="ARBA" id="ARBA00022842"/>
    </source>
</evidence>
<dbReference type="PANTHER" id="PTHR37311:SF1">
    <property type="entry name" value="2-PHOSPHOSULFOLACTATE PHOSPHATASE-RELATED"/>
    <property type="match status" value="1"/>
</dbReference>
<evidence type="ECO:0000256" key="3">
    <source>
        <dbReference type="ARBA" id="ARBA00012953"/>
    </source>
</evidence>
<evidence type="ECO:0000256" key="5">
    <source>
        <dbReference type="ARBA" id="ARBA00022801"/>
    </source>
</evidence>
<keyword evidence="6" id="KW-0460">Magnesium</keyword>
<keyword evidence="5" id="KW-0378">Hydrolase</keyword>
<comment type="similarity">
    <text evidence="2">Belongs to the ComB family.</text>
</comment>
<comment type="catalytic activity">
    <reaction evidence="7">
        <text>(2R)-O-phospho-3-sulfolactate + H2O = (2R)-3-sulfolactate + phosphate</text>
        <dbReference type="Rhea" id="RHEA:23416"/>
        <dbReference type="ChEBI" id="CHEBI:15377"/>
        <dbReference type="ChEBI" id="CHEBI:15597"/>
        <dbReference type="ChEBI" id="CHEBI:43474"/>
        <dbReference type="ChEBI" id="CHEBI:58738"/>
        <dbReference type="EC" id="3.1.3.71"/>
    </reaction>
</comment>
<gene>
    <name evidence="8" type="ORF">SAMN05421677_11514</name>
</gene>
<dbReference type="EMBL" id="FNIZ01000015">
    <property type="protein sequence ID" value="SDP27661.1"/>
    <property type="molecule type" value="Genomic_DNA"/>
</dbReference>
<dbReference type="SUPFAM" id="SSF142823">
    <property type="entry name" value="ComB-like"/>
    <property type="match status" value="1"/>
</dbReference>
<dbReference type="GO" id="GO:0050532">
    <property type="term" value="F:2-phosphosulfolactate phosphatase activity"/>
    <property type="evidence" value="ECO:0007669"/>
    <property type="project" value="UniProtKB-EC"/>
</dbReference>
<dbReference type="EC" id="3.1.3.71" evidence="3"/>
<dbReference type="InterPro" id="IPR005238">
    <property type="entry name" value="ComB-like"/>
</dbReference>
<dbReference type="GO" id="GO:0050545">
    <property type="term" value="F:sulfopyruvate decarboxylase activity"/>
    <property type="evidence" value="ECO:0007669"/>
    <property type="project" value="TreeGrafter"/>
</dbReference>
<dbReference type="PANTHER" id="PTHR37311">
    <property type="entry name" value="2-PHOSPHOSULFOLACTATE PHOSPHATASE-RELATED"/>
    <property type="match status" value="1"/>
</dbReference>
<dbReference type="Proteomes" id="UP000198860">
    <property type="component" value="Unassembled WGS sequence"/>
</dbReference>
<evidence type="ECO:0000256" key="7">
    <source>
        <dbReference type="ARBA" id="ARBA00033711"/>
    </source>
</evidence>
<name>A0A1H0RE06_HALAD</name>
<comment type="cofactor">
    <cofactor evidence="1">
        <name>Mg(2+)</name>
        <dbReference type="ChEBI" id="CHEBI:18420"/>
    </cofactor>
</comment>